<evidence type="ECO:0000313" key="2">
    <source>
        <dbReference type="EMBL" id="WNM25370.1"/>
    </source>
</evidence>
<dbReference type="SUPFAM" id="SSF46785">
    <property type="entry name" value="Winged helix' DNA-binding domain"/>
    <property type="match status" value="1"/>
</dbReference>
<protein>
    <submittedName>
        <fullName evidence="2">ROK family protein</fullName>
    </submittedName>
</protein>
<dbReference type="Pfam" id="PF00480">
    <property type="entry name" value="ROK"/>
    <property type="match status" value="1"/>
</dbReference>
<dbReference type="RefSeq" id="WP_313500269.1">
    <property type="nucleotide sequence ID" value="NZ_CP134879.1"/>
</dbReference>
<keyword evidence="3" id="KW-1185">Reference proteome</keyword>
<evidence type="ECO:0000256" key="1">
    <source>
        <dbReference type="ARBA" id="ARBA00006479"/>
    </source>
</evidence>
<sequence>MAAADRTHLTSVDVRDHNLGLVLARLAHSGPAARTAIALDTGLARSAVTGLVAALLEAGLVRAAAEHAPPTVGRPLELLELDGSRIGMVAAQVEVDEITVLAHDLAGRPLWQRTRRVHTPIGDAPSIAALLADAVSSCTAALTEQHIEPFSLDVVVPGLVSKDGSKVLYALDLGWTDEPFLAQVIERAPQFRGGASMHGDAQLAAYAEYMTLRRDPGLADLQHMLYVRSRTGYGAGVVTDGRLFRGGHGTALPPGHLIVQRDGELCDCGRRGCLVTLADPEILVARAGLGAVRESEGLHAAMDALVAHARAGEPAAVRTVTEAIQWIRLMLANLILSYEPEVVVLGGMLGDLVDDIAQMDDALRGFVGLGDVQGRDAFLPARLGDLAAATGAVLLRQQELLAAPVRTGLLPTGPGIQDLPGATPL</sequence>
<dbReference type="Gene3D" id="3.30.420.40">
    <property type="match status" value="2"/>
</dbReference>
<reference evidence="2 3" key="1">
    <citation type="submission" date="2023-09" db="EMBL/GenBank/DDBJ databases">
        <title>Demequina sp. a novel bacteria isolated from Capsicum annuum.</title>
        <authorList>
            <person name="Humaira Z."/>
            <person name="Lee J."/>
            <person name="Cho D."/>
        </authorList>
    </citation>
    <scope>NUCLEOTIDE SEQUENCE [LARGE SCALE GENOMIC DNA]</scope>
    <source>
        <strain evidence="2 3">OYTSA14</strain>
    </source>
</reference>
<organism evidence="2 3">
    <name type="scientific">Demequina capsici</name>
    <dbReference type="NCBI Taxonomy" id="3075620"/>
    <lineage>
        <taxon>Bacteria</taxon>
        <taxon>Bacillati</taxon>
        <taxon>Actinomycetota</taxon>
        <taxon>Actinomycetes</taxon>
        <taxon>Micrococcales</taxon>
        <taxon>Demequinaceae</taxon>
        <taxon>Demequina</taxon>
    </lineage>
</organism>
<dbReference type="InterPro" id="IPR000600">
    <property type="entry name" value="ROK"/>
</dbReference>
<name>A0AA96FBR1_9MICO</name>
<dbReference type="InterPro" id="IPR036388">
    <property type="entry name" value="WH-like_DNA-bd_sf"/>
</dbReference>
<comment type="similarity">
    <text evidence="1">Belongs to the ROK (NagC/XylR) family.</text>
</comment>
<evidence type="ECO:0000313" key="3">
    <source>
        <dbReference type="Proteomes" id="UP001304125"/>
    </source>
</evidence>
<dbReference type="PANTHER" id="PTHR18964">
    <property type="entry name" value="ROK (REPRESSOR, ORF, KINASE) FAMILY"/>
    <property type="match status" value="1"/>
</dbReference>
<gene>
    <name evidence="2" type="ORF">RN606_04270</name>
</gene>
<accession>A0AA96FBR1</accession>
<proteinExistence type="inferred from homology"/>
<dbReference type="SUPFAM" id="SSF53067">
    <property type="entry name" value="Actin-like ATPase domain"/>
    <property type="match status" value="2"/>
</dbReference>
<dbReference type="InterPro" id="IPR036390">
    <property type="entry name" value="WH_DNA-bd_sf"/>
</dbReference>
<dbReference type="Proteomes" id="UP001304125">
    <property type="component" value="Chromosome"/>
</dbReference>
<dbReference type="PANTHER" id="PTHR18964:SF149">
    <property type="entry name" value="BIFUNCTIONAL UDP-N-ACETYLGLUCOSAMINE 2-EPIMERASE_N-ACETYLMANNOSAMINE KINASE"/>
    <property type="match status" value="1"/>
</dbReference>
<dbReference type="Gene3D" id="1.10.10.10">
    <property type="entry name" value="Winged helix-like DNA-binding domain superfamily/Winged helix DNA-binding domain"/>
    <property type="match status" value="1"/>
</dbReference>
<dbReference type="InterPro" id="IPR043129">
    <property type="entry name" value="ATPase_NBD"/>
</dbReference>
<dbReference type="AlphaFoldDB" id="A0AA96FBR1"/>
<dbReference type="EMBL" id="CP134879">
    <property type="protein sequence ID" value="WNM25370.1"/>
    <property type="molecule type" value="Genomic_DNA"/>
</dbReference>